<accession>A0A426FFZ9</accession>
<dbReference type="Proteomes" id="UP000276010">
    <property type="component" value="Unassembled WGS sequence"/>
</dbReference>
<dbReference type="AlphaFoldDB" id="A0A426FFZ9"/>
<reference evidence="1 2" key="1">
    <citation type="submission" date="2018-11" db="EMBL/GenBank/DDBJ databases">
        <title>Whole genome sequence of Bibersteinia trehalosi strain OADDL-BT1 an multidrug resistant pathogen isolate.</title>
        <authorList>
            <person name="Couger M."/>
            <person name="Ramachandran A."/>
        </authorList>
    </citation>
    <scope>NUCLEOTIDE SEQUENCE [LARGE SCALE GENOMIC DNA]</scope>
    <source>
        <strain evidence="1 2">OADDL-BT1</strain>
    </source>
</reference>
<organism evidence="1 2">
    <name type="scientific">Bibersteinia trehalosi</name>
    <name type="common">Pasteurella trehalosi</name>
    <dbReference type="NCBI Taxonomy" id="47735"/>
    <lineage>
        <taxon>Bacteria</taxon>
        <taxon>Pseudomonadati</taxon>
        <taxon>Pseudomonadota</taxon>
        <taxon>Gammaproteobacteria</taxon>
        <taxon>Pasteurellales</taxon>
        <taxon>Pasteurellaceae</taxon>
        <taxon>Bibersteinia</taxon>
    </lineage>
</organism>
<name>A0A426FFZ9_BIBTR</name>
<dbReference type="EMBL" id="RRUC01000040">
    <property type="protein sequence ID" value="RRN01666.1"/>
    <property type="molecule type" value="Genomic_DNA"/>
</dbReference>
<comment type="caution">
    <text evidence="1">The sequence shown here is derived from an EMBL/GenBank/DDBJ whole genome shotgun (WGS) entry which is preliminary data.</text>
</comment>
<evidence type="ECO:0000313" key="1">
    <source>
        <dbReference type="EMBL" id="RRN01666.1"/>
    </source>
</evidence>
<sequence length="234" mass="26518">MVFGSSQAKLDTDNIRYIIDSFGNPVGIKNLSISILQDNYDYKSSNIPQLVNTTLNHLLSGNNNHTVSIIFKEDRTDREKFSYIDKNTFLAMKKEQEKNVKISTIPNISSMYNRGVELLNHRYAKMPYMHSSFIYRKDNNYFDSLEHKFAETANRLTTTMSGLPNIVNTVSFSSQPNPKLDANSDAVVISRSRKAIVNKNTLNQHSDPASVAKSSIITDDMRVLIKTRSNLLNS</sequence>
<evidence type="ECO:0000313" key="2">
    <source>
        <dbReference type="Proteomes" id="UP000276010"/>
    </source>
</evidence>
<gene>
    <name evidence="1" type="ORF">EIM44_09080</name>
</gene>
<dbReference type="RefSeq" id="WP_125135189.1">
    <property type="nucleotide sequence ID" value="NZ_RRUC01000040.1"/>
</dbReference>
<proteinExistence type="predicted"/>
<protein>
    <submittedName>
        <fullName evidence="1">Uncharacterized protein</fullName>
    </submittedName>
</protein>